<dbReference type="EC" id="6.3.5.1" evidence="7 8"/>
<evidence type="ECO:0000256" key="1">
    <source>
        <dbReference type="ARBA" id="ARBA00005188"/>
    </source>
</evidence>
<dbReference type="CDD" id="cd07570">
    <property type="entry name" value="GAT_Gln-NAD-synth"/>
    <property type="match status" value="1"/>
</dbReference>
<dbReference type="Pfam" id="PF00795">
    <property type="entry name" value="CN_hydrolase"/>
    <property type="match status" value="1"/>
</dbReference>
<dbReference type="PATRIC" id="fig|1391653.3.peg.1695"/>
<name>A0A0K1PCV2_9BACT</name>
<dbReference type="PROSITE" id="PS50263">
    <property type="entry name" value="CN_HYDROLASE"/>
    <property type="match status" value="1"/>
</dbReference>
<comment type="catalytic activity">
    <reaction evidence="7 8">
        <text>deamido-NAD(+) + L-glutamine + ATP + H2O = L-glutamate + AMP + diphosphate + NAD(+) + H(+)</text>
        <dbReference type="Rhea" id="RHEA:24384"/>
        <dbReference type="ChEBI" id="CHEBI:15377"/>
        <dbReference type="ChEBI" id="CHEBI:15378"/>
        <dbReference type="ChEBI" id="CHEBI:29985"/>
        <dbReference type="ChEBI" id="CHEBI:30616"/>
        <dbReference type="ChEBI" id="CHEBI:33019"/>
        <dbReference type="ChEBI" id="CHEBI:57540"/>
        <dbReference type="ChEBI" id="CHEBI:58359"/>
        <dbReference type="ChEBI" id="CHEBI:58437"/>
        <dbReference type="ChEBI" id="CHEBI:456215"/>
        <dbReference type="EC" id="6.3.5.1"/>
    </reaction>
</comment>
<comment type="similarity">
    <text evidence="9">Belongs to the NAD synthetase family.</text>
</comment>
<comment type="function">
    <text evidence="7">Catalyzes the ATP-dependent amidation of deamido-NAD to form NAD. Uses L-glutamine as a nitrogen source.</text>
</comment>
<dbReference type="InterPro" id="IPR003694">
    <property type="entry name" value="NAD_synthase"/>
</dbReference>
<dbReference type="GO" id="GO:0005737">
    <property type="term" value="C:cytoplasm"/>
    <property type="evidence" value="ECO:0007669"/>
    <property type="project" value="InterPro"/>
</dbReference>
<dbReference type="PANTHER" id="PTHR23090">
    <property type="entry name" value="NH 3 /GLUTAMINE-DEPENDENT NAD + SYNTHETASE"/>
    <property type="match status" value="1"/>
</dbReference>
<dbReference type="Proteomes" id="UP000055590">
    <property type="component" value="Chromosome"/>
</dbReference>
<dbReference type="PANTHER" id="PTHR23090:SF9">
    <property type="entry name" value="GLUTAMINE-DEPENDENT NAD(+) SYNTHETASE"/>
    <property type="match status" value="1"/>
</dbReference>
<feature type="binding site" evidence="7">
    <location>
        <position position="186"/>
    </location>
    <ligand>
        <name>L-glutamine</name>
        <dbReference type="ChEBI" id="CHEBI:58359"/>
    </ligand>
</feature>
<feature type="binding site" evidence="7">
    <location>
        <position position="406"/>
    </location>
    <ligand>
        <name>deamido-NAD(+)</name>
        <dbReference type="ChEBI" id="CHEBI:58437"/>
        <note>ligand shared between two neighboring subunits</note>
    </ligand>
</feature>
<evidence type="ECO:0000256" key="5">
    <source>
        <dbReference type="ARBA" id="ARBA00022840"/>
    </source>
</evidence>
<dbReference type="HAMAP" id="MF_02090">
    <property type="entry name" value="NadE_glutamine_dep"/>
    <property type="match status" value="1"/>
</dbReference>
<dbReference type="STRING" id="1391653.AKJ08_1613"/>
<feature type="binding site" evidence="7">
    <location>
        <position position="430"/>
    </location>
    <ligand>
        <name>ATP</name>
        <dbReference type="ChEBI" id="CHEBI:30616"/>
    </ligand>
</feature>
<dbReference type="FunFam" id="3.40.50.620:FF:000106">
    <property type="entry name" value="Glutamine-dependent NAD(+) synthetase"/>
    <property type="match status" value="1"/>
</dbReference>
<dbReference type="KEGG" id="vin:AKJ08_1613"/>
<accession>A0A0K1PCV2</accession>
<dbReference type="Gene3D" id="3.60.110.10">
    <property type="entry name" value="Carbon-nitrogen hydrolase"/>
    <property type="match status" value="1"/>
</dbReference>
<feature type="binding site" evidence="7">
    <location>
        <position position="119"/>
    </location>
    <ligand>
        <name>L-glutamine</name>
        <dbReference type="ChEBI" id="CHEBI:58359"/>
    </ligand>
</feature>
<feature type="active site" description="For glutaminase activity" evidence="7">
    <location>
        <position position="113"/>
    </location>
</feature>
<dbReference type="SUPFAM" id="SSF52402">
    <property type="entry name" value="Adenine nucleotide alpha hydrolases-like"/>
    <property type="match status" value="1"/>
</dbReference>
<dbReference type="GO" id="GO:0004359">
    <property type="term" value="F:glutaminase activity"/>
    <property type="evidence" value="ECO:0007669"/>
    <property type="project" value="InterPro"/>
</dbReference>
<evidence type="ECO:0000313" key="12">
    <source>
        <dbReference type="EMBL" id="AKU91226.1"/>
    </source>
</evidence>
<dbReference type="GO" id="GO:0008795">
    <property type="term" value="F:NAD+ synthase activity"/>
    <property type="evidence" value="ECO:0007669"/>
    <property type="project" value="UniProtKB-UniRule"/>
</dbReference>
<evidence type="ECO:0000256" key="8">
    <source>
        <dbReference type="PIRNR" id="PIRNR006630"/>
    </source>
</evidence>
<keyword evidence="3 7" id="KW-0436">Ligase</keyword>
<dbReference type="InterPro" id="IPR014445">
    <property type="entry name" value="Gln-dep_NAD_synthase"/>
</dbReference>
<dbReference type="Pfam" id="PF02540">
    <property type="entry name" value="NAD_synthase"/>
    <property type="match status" value="1"/>
</dbReference>
<feature type="domain" description="CN hydrolase" evidence="11">
    <location>
        <begin position="1"/>
        <end position="256"/>
    </location>
</feature>
<feature type="active site" description="Nucleophile; for glutaminase activity" evidence="7">
    <location>
        <position position="149"/>
    </location>
</feature>
<comment type="pathway">
    <text evidence="1 7 8">Cofactor biosynthesis; NAD(+) biosynthesis; NAD(+) from deamido-NAD(+) (L-Gln route): step 1/1.</text>
</comment>
<sequence>MRVAIGQFNATVGAFRENADRIAALSRDASAKGATLLVLPEQAIPGYPARDFLTRHGFVAKNVEALEYLAKATASLPISLYAGFAEPHPGRGTGVHNAAAWLRGGRTLAVARKILLPSYDVFDETRYFDPGEQVRIVDHEGVKIALTICEDLWNDKTYWRQRRYERDPVEEAVAAGAQLVINASASPFEVGKPQQRERMLAACARRHRVPIVYCNLVGGNDALIFDGRSLVVGKDGEILARGKAFEEDLLIVDVEPTAAGTKAIASPPPAAKGSAETSSPRHPVSPFRDGAPSDEDLDDLLRALGLGLRDYLRKTGFEKVVLGLSGGIDSALTAALAVSAIGAENVIGVALPSQYTSQISKDDAAALAENLGIRFETLSIEPAFEAFKETLAPVLEGRTPTLTYENLQARSRGVLLMALSNELGALLLTTGNKSESAVGYCTLYGDMAGGLNLLGDLPKIVVYALSRYVNRDREVIPSRTISRPPSAELREGQTDQDSLPPYEVLDRIIAGYVVEGRSADELVAAGEDEAVVRRVRKLVRSSEFKRRQAAPSLKVTPRAFGEAWRYPIAQGYDED</sequence>
<dbReference type="GO" id="GO:0009435">
    <property type="term" value="P:NAD+ biosynthetic process"/>
    <property type="evidence" value="ECO:0007669"/>
    <property type="project" value="UniProtKB-UniRule"/>
</dbReference>
<evidence type="ECO:0000256" key="10">
    <source>
        <dbReference type="SAM" id="MobiDB-lite"/>
    </source>
</evidence>
<dbReference type="SUPFAM" id="SSF56317">
    <property type="entry name" value="Carbon-nitrogen hydrolase"/>
    <property type="match status" value="1"/>
</dbReference>
<evidence type="ECO:0000256" key="4">
    <source>
        <dbReference type="ARBA" id="ARBA00022741"/>
    </source>
</evidence>
<evidence type="ECO:0000313" key="13">
    <source>
        <dbReference type="Proteomes" id="UP000055590"/>
    </source>
</evidence>
<dbReference type="UniPathway" id="UPA00253">
    <property type="reaction ID" value="UER00334"/>
</dbReference>
<evidence type="ECO:0000259" key="11">
    <source>
        <dbReference type="PROSITE" id="PS50263"/>
    </source>
</evidence>
<evidence type="ECO:0000256" key="6">
    <source>
        <dbReference type="ARBA" id="ARBA00023027"/>
    </source>
</evidence>
<dbReference type="InterPro" id="IPR014729">
    <property type="entry name" value="Rossmann-like_a/b/a_fold"/>
</dbReference>
<dbReference type="NCBIfam" id="NF010588">
    <property type="entry name" value="PRK13981.1"/>
    <property type="match status" value="1"/>
</dbReference>
<evidence type="ECO:0000256" key="2">
    <source>
        <dbReference type="ARBA" id="ARBA00007145"/>
    </source>
</evidence>
<gene>
    <name evidence="7" type="primary">nadE</name>
    <name evidence="12" type="ORF">AKJ08_1613</name>
</gene>
<organism evidence="12 13">
    <name type="scientific">Vulgatibacter incomptus</name>
    <dbReference type="NCBI Taxonomy" id="1391653"/>
    <lineage>
        <taxon>Bacteria</taxon>
        <taxon>Pseudomonadati</taxon>
        <taxon>Myxococcota</taxon>
        <taxon>Myxococcia</taxon>
        <taxon>Myxococcales</taxon>
        <taxon>Cystobacterineae</taxon>
        <taxon>Vulgatibacteraceae</taxon>
        <taxon>Vulgatibacter</taxon>
    </lineage>
</organism>
<dbReference type="GO" id="GO:0005524">
    <property type="term" value="F:ATP binding"/>
    <property type="evidence" value="ECO:0007669"/>
    <property type="project" value="UniProtKB-UniRule"/>
</dbReference>
<feature type="binding site" evidence="7">
    <location>
        <position position="435"/>
    </location>
    <ligand>
        <name>deamido-NAD(+)</name>
        <dbReference type="ChEBI" id="CHEBI:58437"/>
        <note>ligand shared between two neighboring subunits</note>
    </ligand>
</feature>
<dbReference type="AlphaFoldDB" id="A0A0K1PCV2"/>
<dbReference type="RefSeq" id="WP_050725570.1">
    <property type="nucleotide sequence ID" value="NZ_CP012332.1"/>
</dbReference>
<dbReference type="Gene3D" id="3.40.50.620">
    <property type="entry name" value="HUPs"/>
    <property type="match status" value="1"/>
</dbReference>
<dbReference type="CDD" id="cd00553">
    <property type="entry name" value="NAD_synthase"/>
    <property type="match status" value="1"/>
</dbReference>
<feature type="binding site" evidence="7">
    <location>
        <position position="545"/>
    </location>
    <ligand>
        <name>deamido-NAD(+)</name>
        <dbReference type="ChEBI" id="CHEBI:58437"/>
        <note>ligand shared between two neighboring subunits</note>
    </ligand>
</feature>
<comment type="similarity">
    <text evidence="2 7 8">In the C-terminal section; belongs to the NAD synthetase family.</text>
</comment>
<dbReference type="GO" id="GO:0003952">
    <property type="term" value="F:NAD+ synthase (glutamine-hydrolyzing) activity"/>
    <property type="evidence" value="ECO:0007669"/>
    <property type="project" value="UniProtKB-UniRule"/>
</dbReference>
<evidence type="ECO:0000256" key="3">
    <source>
        <dbReference type="ARBA" id="ARBA00022598"/>
    </source>
</evidence>
<feature type="active site" description="Proton acceptor; for glutaminase activity" evidence="7">
    <location>
        <position position="41"/>
    </location>
</feature>
<dbReference type="EMBL" id="CP012332">
    <property type="protein sequence ID" value="AKU91226.1"/>
    <property type="molecule type" value="Genomic_DNA"/>
</dbReference>
<keyword evidence="6 7" id="KW-0520">NAD</keyword>
<feature type="binding site" evidence="7">
    <location>
        <position position="192"/>
    </location>
    <ligand>
        <name>L-glutamine</name>
        <dbReference type="ChEBI" id="CHEBI:58359"/>
    </ligand>
</feature>
<comment type="caution">
    <text evidence="7">Lacks conserved residue(s) required for the propagation of feature annotation.</text>
</comment>
<dbReference type="InterPro" id="IPR036526">
    <property type="entry name" value="C-N_Hydrolase_sf"/>
</dbReference>
<dbReference type="InterPro" id="IPR022310">
    <property type="entry name" value="NAD/GMP_synthase"/>
</dbReference>
<keyword evidence="4 7" id="KW-0547">Nucleotide-binding</keyword>
<feature type="region of interest" description="Disordered" evidence="10">
    <location>
        <begin position="261"/>
        <end position="293"/>
    </location>
</feature>
<evidence type="ECO:0000256" key="7">
    <source>
        <dbReference type="HAMAP-Rule" id="MF_02090"/>
    </source>
</evidence>
<protein>
    <recommendedName>
        <fullName evidence="7 8">Glutamine-dependent NAD(+) synthetase</fullName>
        <ecNumber evidence="7 8">6.3.5.1</ecNumber>
    </recommendedName>
    <alternativeName>
        <fullName evidence="7 8">NAD(+) synthase [glutamine-hydrolyzing]</fullName>
    </alternativeName>
</protein>
<evidence type="ECO:0000256" key="9">
    <source>
        <dbReference type="RuleBase" id="RU003811"/>
    </source>
</evidence>
<feature type="binding site" evidence="7">
    <location>
        <begin position="323"/>
        <end position="330"/>
    </location>
    <ligand>
        <name>ATP</name>
        <dbReference type="ChEBI" id="CHEBI:30616"/>
    </ligand>
</feature>
<reference evidence="12 13" key="1">
    <citation type="submission" date="2015-08" db="EMBL/GenBank/DDBJ databases">
        <authorList>
            <person name="Babu N.S."/>
            <person name="Beckwith C.J."/>
            <person name="Beseler K.G."/>
            <person name="Brison A."/>
            <person name="Carone J.V."/>
            <person name="Caskin T.P."/>
            <person name="Diamond M."/>
            <person name="Durham M.E."/>
            <person name="Foxe J.M."/>
            <person name="Go M."/>
            <person name="Henderson B.A."/>
            <person name="Jones I.B."/>
            <person name="McGettigan J.A."/>
            <person name="Micheletti S.J."/>
            <person name="Nasrallah M.E."/>
            <person name="Ortiz D."/>
            <person name="Piller C.R."/>
            <person name="Privatt S.R."/>
            <person name="Schneider S.L."/>
            <person name="Sharp S."/>
            <person name="Smith T.C."/>
            <person name="Stanton J.D."/>
            <person name="Ullery H.E."/>
            <person name="Wilson R.J."/>
            <person name="Serrano M.G."/>
            <person name="Buck G."/>
            <person name="Lee V."/>
            <person name="Wang Y."/>
            <person name="Carvalho R."/>
            <person name="Voegtly L."/>
            <person name="Shi R."/>
            <person name="Duckworth R."/>
            <person name="Johnson A."/>
            <person name="Loviza R."/>
            <person name="Walstead R."/>
            <person name="Shah Z."/>
            <person name="Kiflezghi M."/>
            <person name="Wade K."/>
            <person name="Ball S.L."/>
            <person name="Bradley K.W."/>
            <person name="Asai D.J."/>
            <person name="Bowman C.A."/>
            <person name="Russell D.A."/>
            <person name="Pope W.H."/>
            <person name="Jacobs-Sera D."/>
            <person name="Hendrix R.W."/>
            <person name="Hatfull G.F."/>
        </authorList>
    </citation>
    <scope>NUCLEOTIDE SEQUENCE [LARGE SCALE GENOMIC DNA]</scope>
    <source>
        <strain evidence="12 13">DSM 27710</strain>
    </source>
</reference>
<dbReference type="NCBIfam" id="TIGR00552">
    <property type="entry name" value="nadE"/>
    <property type="match status" value="1"/>
</dbReference>
<keyword evidence="5 7" id="KW-0067">ATP-binding</keyword>
<proteinExistence type="inferred from homology"/>
<dbReference type="InterPro" id="IPR003010">
    <property type="entry name" value="C-N_Hydrolase"/>
</dbReference>
<keyword evidence="13" id="KW-1185">Reference proteome</keyword>
<dbReference type="OrthoDB" id="9799210at2"/>
<dbReference type="PIRSF" id="PIRSF006630">
    <property type="entry name" value="NADS_GAT"/>
    <property type="match status" value="1"/>
</dbReference>